<sequence length="280" mass="31250">MMRELGFSKAYNAPGAVPRDDFPYCEAFEDLLLTSQGRDAEVRTSGLKSTTFAASENIGSSVENSLDWIERLRRLGILHLPTSDLEASSNIPRSPSPMNVTSSQDVAPSTSRRKGLRMDAETEEQMYEKFLTDASTSPDQFFTTLESTLTAVEKLMKGKNVTFEDPRQSNSTSVNEVELSGKQNSECTESKREVSSSSTVEHYTNEDGSVETTIRVWKRFADGSETETSSSHTVEKATQRDLARTDFDVERLSHHKVGMMIRKTNHEPRGIQNQDGFGIE</sequence>
<feature type="region of interest" description="Disordered" evidence="1">
    <location>
        <begin position="163"/>
        <end position="207"/>
    </location>
</feature>
<gene>
    <name evidence="2" type="ORF">EYC84_011522</name>
</gene>
<dbReference type="VEuPathDB" id="FungiDB:MFRU_013g01680"/>
<feature type="compositionally biased region" description="Polar residues" evidence="1">
    <location>
        <begin position="86"/>
        <end position="110"/>
    </location>
</feature>
<keyword evidence="3" id="KW-1185">Reference proteome</keyword>
<evidence type="ECO:0000313" key="3">
    <source>
        <dbReference type="Proteomes" id="UP000322873"/>
    </source>
</evidence>
<organism evidence="2 3">
    <name type="scientific">Monilinia fructicola</name>
    <name type="common">Brown rot fungus</name>
    <name type="synonym">Ciboria fructicola</name>
    <dbReference type="NCBI Taxonomy" id="38448"/>
    <lineage>
        <taxon>Eukaryota</taxon>
        <taxon>Fungi</taxon>
        <taxon>Dikarya</taxon>
        <taxon>Ascomycota</taxon>
        <taxon>Pezizomycotina</taxon>
        <taxon>Leotiomycetes</taxon>
        <taxon>Helotiales</taxon>
        <taxon>Sclerotiniaceae</taxon>
        <taxon>Monilinia</taxon>
    </lineage>
</organism>
<dbReference type="Proteomes" id="UP000322873">
    <property type="component" value="Unassembled WGS sequence"/>
</dbReference>
<evidence type="ECO:0000256" key="1">
    <source>
        <dbReference type="SAM" id="MobiDB-lite"/>
    </source>
</evidence>
<feature type="compositionally biased region" description="Polar residues" evidence="1">
    <location>
        <begin position="168"/>
        <end position="187"/>
    </location>
</feature>
<accession>A0A5M9J7V6</accession>
<name>A0A5M9J7V6_MONFR</name>
<protein>
    <submittedName>
        <fullName evidence="2">Uncharacterized protein</fullName>
    </submittedName>
</protein>
<dbReference type="EMBL" id="VICG01000015">
    <property type="protein sequence ID" value="KAA8564610.1"/>
    <property type="molecule type" value="Genomic_DNA"/>
</dbReference>
<reference evidence="2 3" key="1">
    <citation type="submission" date="2019-06" db="EMBL/GenBank/DDBJ databases">
        <title>Genome Sequence of the Brown Rot Fungal Pathogen Monilinia fructicola.</title>
        <authorList>
            <person name="De Miccolis Angelini R.M."/>
            <person name="Landi L."/>
            <person name="Abate D."/>
            <person name="Pollastro S."/>
            <person name="Romanazzi G."/>
            <person name="Faretra F."/>
        </authorList>
    </citation>
    <scope>NUCLEOTIDE SEQUENCE [LARGE SCALE GENOMIC DNA]</scope>
    <source>
        <strain evidence="2 3">Mfrc123</strain>
    </source>
</reference>
<evidence type="ECO:0000313" key="2">
    <source>
        <dbReference type="EMBL" id="KAA8564610.1"/>
    </source>
</evidence>
<comment type="caution">
    <text evidence="2">The sequence shown here is derived from an EMBL/GenBank/DDBJ whole genome shotgun (WGS) entry which is preliminary data.</text>
</comment>
<proteinExistence type="predicted"/>
<dbReference type="AlphaFoldDB" id="A0A5M9J7V6"/>
<feature type="region of interest" description="Disordered" evidence="1">
    <location>
        <begin position="86"/>
        <end position="118"/>
    </location>
</feature>
<feature type="compositionally biased region" description="Polar residues" evidence="1">
    <location>
        <begin position="195"/>
        <end position="207"/>
    </location>
</feature>